<dbReference type="PANTHER" id="PTHR13789">
    <property type="entry name" value="MONOOXYGENASE"/>
    <property type="match status" value="1"/>
</dbReference>
<evidence type="ECO:0000256" key="4">
    <source>
        <dbReference type="ARBA" id="ARBA00023002"/>
    </source>
</evidence>
<keyword evidence="2" id="KW-0285">Flavoprotein</keyword>
<reference evidence="8 9" key="1">
    <citation type="journal article" date="2024" name="IMA Fungus">
        <title>IMA Genome - F19 : A genome assembly and annotation guide to empower mycologists, including annotated draft genome sequences of Ceratocystis pirilliformis, Diaporthe australafricana, Fusarium ophioides, Paecilomyces lecythidis, and Sporothrix stenoceras.</title>
        <authorList>
            <person name="Aylward J."/>
            <person name="Wilson A.M."/>
            <person name="Visagie C.M."/>
            <person name="Spraker J."/>
            <person name="Barnes I."/>
            <person name="Buitendag C."/>
            <person name="Ceriani C."/>
            <person name="Del Mar Angel L."/>
            <person name="du Plessis D."/>
            <person name="Fuchs T."/>
            <person name="Gasser K."/>
            <person name="Kramer D."/>
            <person name="Li W."/>
            <person name="Munsamy K."/>
            <person name="Piso A."/>
            <person name="Price J.L."/>
            <person name="Sonnekus B."/>
            <person name="Thomas C."/>
            <person name="van der Nest A."/>
            <person name="van Dijk A."/>
            <person name="van Heerden A."/>
            <person name="van Vuuren N."/>
            <person name="Yilmaz N."/>
            <person name="Duong T.A."/>
            <person name="van der Merwe N.A."/>
            <person name="Wingfield M.J."/>
            <person name="Wingfield B.D."/>
        </authorList>
    </citation>
    <scope>NUCLEOTIDE SEQUENCE [LARGE SCALE GENOMIC DNA]</scope>
    <source>
        <strain evidence="8 9">CMW 18300</strain>
    </source>
</reference>
<dbReference type="Pfam" id="PF01494">
    <property type="entry name" value="FAD_binding_3"/>
    <property type="match status" value="1"/>
</dbReference>
<dbReference type="InterPro" id="IPR002938">
    <property type="entry name" value="FAD-bd"/>
</dbReference>
<evidence type="ECO:0000313" key="8">
    <source>
        <dbReference type="EMBL" id="KAL1855919.1"/>
    </source>
</evidence>
<evidence type="ECO:0000256" key="5">
    <source>
        <dbReference type="ARBA" id="ARBA00023033"/>
    </source>
</evidence>
<feature type="region of interest" description="Disordered" evidence="6">
    <location>
        <begin position="295"/>
        <end position="320"/>
    </location>
</feature>
<name>A0ABR3W8P6_9PEZI</name>
<dbReference type="Proteomes" id="UP001583177">
    <property type="component" value="Unassembled WGS sequence"/>
</dbReference>
<evidence type="ECO:0000259" key="7">
    <source>
        <dbReference type="Pfam" id="PF01494"/>
    </source>
</evidence>
<dbReference type="InterPro" id="IPR050493">
    <property type="entry name" value="FAD-dep_Monooxygenase_BioMet"/>
</dbReference>
<evidence type="ECO:0000256" key="1">
    <source>
        <dbReference type="ARBA" id="ARBA00007992"/>
    </source>
</evidence>
<evidence type="ECO:0000256" key="3">
    <source>
        <dbReference type="ARBA" id="ARBA00022827"/>
    </source>
</evidence>
<comment type="caution">
    <text evidence="8">The sequence shown here is derived from an EMBL/GenBank/DDBJ whole genome shotgun (WGS) entry which is preliminary data.</text>
</comment>
<keyword evidence="9" id="KW-1185">Reference proteome</keyword>
<organism evidence="8 9">
    <name type="scientific">Diaporthe australafricana</name>
    <dbReference type="NCBI Taxonomy" id="127596"/>
    <lineage>
        <taxon>Eukaryota</taxon>
        <taxon>Fungi</taxon>
        <taxon>Dikarya</taxon>
        <taxon>Ascomycota</taxon>
        <taxon>Pezizomycotina</taxon>
        <taxon>Sordariomycetes</taxon>
        <taxon>Sordariomycetidae</taxon>
        <taxon>Diaporthales</taxon>
        <taxon>Diaporthaceae</taxon>
        <taxon>Diaporthe</taxon>
    </lineage>
</organism>
<protein>
    <recommendedName>
        <fullName evidence="7">FAD-binding domain-containing protein</fullName>
    </recommendedName>
</protein>
<dbReference type="PANTHER" id="PTHR13789:SF314">
    <property type="entry name" value="FAD-BINDING DOMAIN-CONTAINING PROTEIN"/>
    <property type="match status" value="1"/>
</dbReference>
<keyword evidence="5" id="KW-0503">Monooxygenase</keyword>
<comment type="similarity">
    <text evidence="1">Belongs to the paxM FAD-dependent monooxygenase family.</text>
</comment>
<dbReference type="SUPFAM" id="SSF54373">
    <property type="entry name" value="FAD-linked reductases, C-terminal domain"/>
    <property type="match status" value="1"/>
</dbReference>
<dbReference type="EMBL" id="JAWRVE010000125">
    <property type="protein sequence ID" value="KAL1855919.1"/>
    <property type="molecule type" value="Genomic_DNA"/>
</dbReference>
<accession>A0ABR3W8P6</accession>
<dbReference type="InterPro" id="IPR036188">
    <property type="entry name" value="FAD/NAD-bd_sf"/>
</dbReference>
<evidence type="ECO:0000313" key="9">
    <source>
        <dbReference type="Proteomes" id="UP001583177"/>
    </source>
</evidence>
<sequence length="320" mass="35831">MNNDTIPSFRGREQSTGLENQKVRLKIIICGGGLAGLASALLLREDHDVTILESSTLNEELGAAITLSMNASRLLRSSLARAGFDKDKAKYVEAEKLQEVHWQDLSILDELQMEHVTKVYNEPWWYFSRKDIHSELKRAALAEDGMGTTPALKLGAYVERVDPKHGTVHLASGETFHGDVIIGADGIRSASGNSVFGKLPSRSEELSAYRCMIPSTELKDDQDTAVLVDCAKVLIFIGPERRIVAYPCSSWDYMNFVCIFPESSGRRSQWNDKVLVQDMLDGFKDFHHSIKVKEPAKRWRMPKGSESSSKEPQRTMSRIV</sequence>
<keyword evidence="4" id="KW-0560">Oxidoreductase</keyword>
<dbReference type="SUPFAM" id="SSF51905">
    <property type="entry name" value="FAD/NAD(P)-binding domain"/>
    <property type="match status" value="1"/>
</dbReference>
<proteinExistence type="inferred from homology"/>
<feature type="domain" description="FAD-binding" evidence="7">
    <location>
        <begin position="25"/>
        <end position="277"/>
    </location>
</feature>
<evidence type="ECO:0000256" key="2">
    <source>
        <dbReference type="ARBA" id="ARBA00022630"/>
    </source>
</evidence>
<dbReference type="Gene3D" id="3.50.50.60">
    <property type="entry name" value="FAD/NAD(P)-binding domain"/>
    <property type="match status" value="1"/>
</dbReference>
<gene>
    <name evidence="8" type="ORF">Daus18300_010898</name>
</gene>
<evidence type="ECO:0000256" key="6">
    <source>
        <dbReference type="SAM" id="MobiDB-lite"/>
    </source>
</evidence>
<keyword evidence="3" id="KW-0274">FAD</keyword>